<feature type="active site" evidence="8">
    <location>
        <position position="349"/>
    </location>
</feature>
<keyword evidence="11" id="KW-1185">Reference proteome</keyword>
<feature type="binding site" evidence="8">
    <location>
        <position position="263"/>
    </location>
    <ligand>
        <name>Mn(2+)</name>
        <dbReference type="ChEBI" id="CHEBI:29035"/>
        <label>2</label>
    </ligand>
</feature>
<dbReference type="HAMAP" id="MF_00181">
    <property type="entry name" value="Cytosol_peptidase_M17"/>
    <property type="match status" value="1"/>
</dbReference>
<dbReference type="EC" id="3.4.11.1" evidence="8"/>
<keyword evidence="8" id="KW-0963">Cytoplasm</keyword>
<dbReference type="Gene3D" id="3.40.630.10">
    <property type="entry name" value="Zn peptidases"/>
    <property type="match status" value="1"/>
</dbReference>
<dbReference type="RefSeq" id="WP_146818316.1">
    <property type="nucleotide sequence ID" value="NZ_BJYA01000023.1"/>
</dbReference>
<dbReference type="NCBIfam" id="NF002073">
    <property type="entry name" value="PRK00913.1-2"/>
    <property type="match status" value="1"/>
</dbReference>
<comment type="catalytic activity">
    <reaction evidence="1 8">
        <text>Release of an N-terminal amino acid, Xaa-|-Yaa-, in which Xaa is preferably Leu, but may be other amino acids including Pro although not Arg or Lys, and Yaa may be Pro. Amino acid amides and methyl esters are also readily hydrolyzed, but rates on arylamides are exceedingly low.</text>
        <dbReference type="EC" id="3.4.11.1"/>
    </reaction>
</comment>
<evidence type="ECO:0000259" key="9">
    <source>
        <dbReference type="PROSITE" id="PS00631"/>
    </source>
</evidence>
<dbReference type="GO" id="GO:0006508">
    <property type="term" value="P:proteolysis"/>
    <property type="evidence" value="ECO:0007669"/>
    <property type="project" value="UniProtKB-KW"/>
</dbReference>
<dbReference type="NCBIfam" id="NF002083">
    <property type="entry name" value="PRK00913.3-5"/>
    <property type="match status" value="1"/>
</dbReference>
<evidence type="ECO:0000256" key="3">
    <source>
        <dbReference type="ARBA" id="ARBA00009528"/>
    </source>
</evidence>
<name>A0A511W7K2_9BACI</name>
<accession>A0A511W7K2</accession>
<feature type="domain" description="Cytosol aminopeptidase" evidence="9">
    <location>
        <begin position="343"/>
        <end position="350"/>
    </location>
</feature>
<dbReference type="SUPFAM" id="SSF52949">
    <property type="entry name" value="Macro domain-like"/>
    <property type="match status" value="1"/>
</dbReference>
<evidence type="ECO:0000313" key="10">
    <source>
        <dbReference type="EMBL" id="GEN47006.1"/>
    </source>
</evidence>
<gene>
    <name evidence="8 10" type="primary">pepA</name>
    <name evidence="10" type="ORF">AHA02nite_27820</name>
</gene>
<evidence type="ECO:0000313" key="11">
    <source>
        <dbReference type="Proteomes" id="UP000321440"/>
    </source>
</evidence>
<dbReference type="Gene3D" id="3.40.220.10">
    <property type="entry name" value="Leucine Aminopeptidase, subunit E, domain 1"/>
    <property type="match status" value="1"/>
</dbReference>
<dbReference type="PANTHER" id="PTHR11963">
    <property type="entry name" value="LEUCINE AMINOPEPTIDASE-RELATED"/>
    <property type="match status" value="1"/>
</dbReference>
<feature type="binding site" evidence="8">
    <location>
        <position position="347"/>
    </location>
    <ligand>
        <name>Mn(2+)</name>
        <dbReference type="ChEBI" id="CHEBI:29035"/>
        <label>1</label>
    </ligand>
</feature>
<protein>
    <recommendedName>
        <fullName evidence="8">Probable cytosol aminopeptidase</fullName>
        <ecNumber evidence="8">3.4.11.1</ecNumber>
    </recommendedName>
    <alternativeName>
        <fullName evidence="8">Leucine aminopeptidase</fullName>
        <shortName evidence="8">LAP</shortName>
        <ecNumber evidence="8">3.4.11.10</ecNumber>
    </alternativeName>
    <alternativeName>
        <fullName evidence="8">Leucyl aminopeptidase</fullName>
    </alternativeName>
</protein>
<evidence type="ECO:0000256" key="1">
    <source>
        <dbReference type="ARBA" id="ARBA00000135"/>
    </source>
</evidence>
<reference evidence="10 11" key="1">
    <citation type="submission" date="2019-07" db="EMBL/GenBank/DDBJ databases">
        <title>Whole genome shotgun sequence of Alkalibacillus haloalkaliphilus NBRC 103110.</title>
        <authorList>
            <person name="Hosoyama A."/>
            <person name="Uohara A."/>
            <person name="Ohji S."/>
            <person name="Ichikawa N."/>
        </authorList>
    </citation>
    <scope>NUCLEOTIDE SEQUENCE [LARGE SCALE GENOMIC DNA]</scope>
    <source>
        <strain evidence="10 11">NBRC 103110</strain>
    </source>
</reference>
<sequence>MFKVINENLENHQTDALIIGLFEENKESQSYYQLLNDKFNGHLDELVQSGDISNKEGSVSKVHTLGLIEAKRLYFVGLGKRDAKTVHTVRNTFGKVFKQLAESGVAQASIQLNSIVSGEDQADYVEAIAEAMAMAPHQLQTYHTDRAEESVDLANVKFLTDQSQGVVEAANTGYALGNGANIARHLVNLPGNLLTASDLAAFAENIASKHDIEIEVFDHEKIKAYGMGALLAVNQGSDEPPRFIVMKYQGKDTWEDPVAIVGKGITFDTGGYSLKPKDGIIGMKMDMGGAASVIGAMDAICHIKPKENIMALIPATDNMISHTAYKPDDVIVTMSGKTVEVRNTDAEGRLAMADAVTYARQNGAAKIVDVATLTGGVVVALGDQVTGAMTNNEKWLGEIQEASEQVNEPIWQLPYLDVYKKQVRKSHIADLNNSPGRKAHAVMAGAFVGAFAEDTPWVHLDIAGTAMAEGEHDLGPKGPTGVMARTLAKTMMNVK</sequence>
<dbReference type="InterPro" id="IPR023042">
    <property type="entry name" value="Peptidase_M17_leu_NH2_pept"/>
</dbReference>
<dbReference type="PROSITE" id="PS00631">
    <property type="entry name" value="CYTOSOL_AP"/>
    <property type="match status" value="1"/>
</dbReference>
<dbReference type="InterPro" id="IPR008283">
    <property type="entry name" value="Peptidase_M17_N"/>
</dbReference>
<comment type="subcellular location">
    <subcellularLocation>
        <location evidence="8">Cytoplasm</location>
    </subcellularLocation>
</comment>
<evidence type="ECO:0000256" key="2">
    <source>
        <dbReference type="ARBA" id="ARBA00000967"/>
    </source>
</evidence>
<comment type="caution">
    <text evidence="10">The sequence shown here is derived from an EMBL/GenBank/DDBJ whole genome shotgun (WGS) entry which is preliminary data.</text>
</comment>
<dbReference type="PANTHER" id="PTHR11963:SF23">
    <property type="entry name" value="CYTOSOL AMINOPEPTIDASE"/>
    <property type="match status" value="1"/>
</dbReference>
<evidence type="ECO:0000256" key="5">
    <source>
        <dbReference type="ARBA" id="ARBA00022670"/>
    </source>
</evidence>
<dbReference type="SUPFAM" id="SSF53187">
    <property type="entry name" value="Zn-dependent exopeptidases"/>
    <property type="match status" value="1"/>
</dbReference>
<keyword evidence="8" id="KW-0464">Manganese</keyword>
<evidence type="ECO:0000256" key="7">
    <source>
        <dbReference type="ARBA" id="ARBA00049972"/>
    </source>
</evidence>
<dbReference type="PRINTS" id="PR00481">
    <property type="entry name" value="LAMNOPPTDASE"/>
</dbReference>
<feature type="active site" evidence="8">
    <location>
        <position position="275"/>
    </location>
</feature>
<dbReference type="OrthoDB" id="9809354at2"/>
<proteinExistence type="inferred from homology"/>
<feature type="binding site" evidence="8">
    <location>
        <position position="345"/>
    </location>
    <ligand>
        <name>Mn(2+)</name>
        <dbReference type="ChEBI" id="CHEBI:29035"/>
        <label>1</label>
    </ligand>
</feature>
<dbReference type="Pfam" id="PF02789">
    <property type="entry name" value="Peptidase_M17_N"/>
    <property type="match status" value="1"/>
</dbReference>
<dbReference type="EMBL" id="BJYA01000023">
    <property type="protein sequence ID" value="GEN47006.1"/>
    <property type="molecule type" value="Genomic_DNA"/>
</dbReference>
<dbReference type="GO" id="GO:0030145">
    <property type="term" value="F:manganese ion binding"/>
    <property type="evidence" value="ECO:0007669"/>
    <property type="project" value="UniProtKB-UniRule"/>
</dbReference>
<dbReference type="InterPro" id="IPR011356">
    <property type="entry name" value="Leucine_aapep/pepB"/>
</dbReference>
<keyword evidence="4 8" id="KW-0031">Aminopeptidase</keyword>
<dbReference type="AlphaFoldDB" id="A0A511W7K2"/>
<comment type="function">
    <text evidence="7 8">Presumably involved in the processing and regular turnover of intracellular proteins. Catalyzes the removal of unsubstituted N-terminal amino acids from various peptides.</text>
</comment>
<comment type="catalytic activity">
    <reaction evidence="2 8">
        <text>Release of an N-terminal amino acid, preferentially leucine, but not glutamic or aspartic acids.</text>
        <dbReference type="EC" id="3.4.11.10"/>
    </reaction>
</comment>
<evidence type="ECO:0000256" key="6">
    <source>
        <dbReference type="ARBA" id="ARBA00022801"/>
    </source>
</evidence>
<dbReference type="Proteomes" id="UP000321440">
    <property type="component" value="Unassembled WGS sequence"/>
</dbReference>
<dbReference type="InterPro" id="IPR000819">
    <property type="entry name" value="Peptidase_M17_C"/>
</dbReference>
<feature type="binding site" evidence="8">
    <location>
        <position position="268"/>
    </location>
    <ligand>
        <name>Mn(2+)</name>
        <dbReference type="ChEBI" id="CHEBI:29035"/>
        <label>2</label>
    </ligand>
</feature>
<dbReference type="CDD" id="cd00433">
    <property type="entry name" value="Peptidase_M17"/>
    <property type="match status" value="1"/>
</dbReference>
<evidence type="ECO:0000256" key="8">
    <source>
        <dbReference type="HAMAP-Rule" id="MF_00181"/>
    </source>
</evidence>
<dbReference type="GO" id="GO:0070006">
    <property type="term" value="F:metalloaminopeptidase activity"/>
    <property type="evidence" value="ECO:0007669"/>
    <property type="project" value="InterPro"/>
</dbReference>
<keyword evidence="8" id="KW-0479">Metal-binding</keyword>
<dbReference type="GO" id="GO:0005737">
    <property type="term" value="C:cytoplasm"/>
    <property type="evidence" value="ECO:0007669"/>
    <property type="project" value="UniProtKB-SubCell"/>
</dbReference>
<keyword evidence="6 8" id="KW-0378">Hydrolase</keyword>
<dbReference type="EC" id="3.4.11.10" evidence="8"/>
<feature type="binding site" evidence="8">
    <location>
        <position position="286"/>
    </location>
    <ligand>
        <name>Mn(2+)</name>
        <dbReference type="ChEBI" id="CHEBI:29035"/>
        <label>2</label>
    </ligand>
</feature>
<comment type="cofactor">
    <cofactor evidence="8">
        <name>Mn(2+)</name>
        <dbReference type="ChEBI" id="CHEBI:29035"/>
    </cofactor>
    <text evidence="8">Binds 2 manganese ions per subunit.</text>
</comment>
<dbReference type="NCBIfam" id="NF002074">
    <property type="entry name" value="PRK00913.1-4"/>
    <property type="match status" value="1"/>
</dbReference>
<organism evidence="10 11">
    <name type="scientific">Alkalibacillus haloalkaliphilus</name>
    <dbReference type="NCBI Taxonomy" id="94136"/>
    <lineage>
        <taxon>Bacteria</taxon>
        <taxon>Bacillati</taxon>
        <taxon>Bacillota</taxon>
        <taxon>Bacilli</taxon>
        <taxon>Bacillales</taxon>
        <taxon>Bacillaceae</taxon>
        <taxon>Alkalibacillus</taxon>
    </lineage>
</organism>
<keyword evidence="5 8" id="KW-0645">Protease</keyword>
<evidence type="ECO:0000256" key="4">
    <source>
        <dbReference type="ARBA" id="ARBA00022438"/>
    </source>
</evidence>
<comment type="similarity">
    <text evidence="3 8">Belongs to the peptidase M17 family.</text>
</comment>
<dbReference type="Pfam" id="PF00883">
    <property type="entry name" value="Peptidase_M17"/>
    <property type="match status" value="1"/>
</dbReference>
<dbReference type="InterPro" id="IPR043472">
    <property type="entry name" value="Macro_dom-like"/>
</dbReference>
<feature type="binding site" evidence="8">
    <location>
        <position position="268"/>
    </location>
    <ligand>
        <name>Mn(2+)</name>
        <dbReference type="ChEBI" id="CHEBI:29035"/>
        <label>1</label>
    </ligand>
</feature>
<feature type="binding site" evidence="8">
    <location>
        <position position="347"/>
    </location>
    <ligand>
        <name>Mn(2+)</name>
        <dbReference type="ChEBI" id="CHEBI:29035"/>
        <label>2</label>
    </ligand>
</feature>